<dbReference type="InterPro" id="IPR010998">
    <property type="entry name" value="Integrase_recombinase_N"/>
</dbReference>
<sequence length="260" mass="29703">MGISIDWPELLAIYIACYLWDPSWSGKHIYGPLPSPGSQRLTLPLRHPSIRDINLTASVYRYFGASLAPATKRSYSVGQNHFISFCLMQGLISPSTPLLPASEITLIYFVSHLAKTVSYNTIKLYLFAVQDLHRQYNFPLKLPKMFRLQKVLNGIKRSQTPVKLDRYPITIQILQSIFNSYQPHLSCDLNHIMLWAAFTLAFFGFLRSSEFTCNDKVFDPATHLCLKDVTFVPNIESPNYMLVLIKRFKTGPFRNGCTLT</sequence>
<name>A0ABN8MHX1_9CNID</name>
<evidence type="ECO:0000256" key="1">
    <source>
        <dbReference type="ARBA" id="ARBA00023125"/>
    </source>
</evidence>
<organism evidence="2 3">
    <name type="scientific">Porites evermanni</name>
    <dbReference type="NCBI Taxonomy" id="104178"/>
    <lineage>
        <taxon>Eukaryota</taxon>
        <taxon>Metazoa</taxon>
        <taxon>Cnidaria</taxon>
        <taxon>Anthozoa</taxon>
        <taxon>Hexacorallia</taxon>
        <taxon>Scleractinia</taxon>
        <taxon>Fungiina</taxon>
        <taxon>Poritidae</taxon>
        <taxon>Porites</taxon>
    </lineage>
</organism>
<protein>
    <recommendedName>
        <fullName evidence="4">Core-binding (CB) domain-containing protein</fullName>
    </recommendedName>
</protein>
<gene>
    <name evidence="2" type="ORF">PEVE_00035335</name>
</gene>
<dbReference type="InterPro" id="IPR052925">
    <property type="entry name" value="Phage_Integrase-like_Recomb"/>
</dbReference>
<dbReference type="Proteomes" id="UP001159427">
    <property type="component" value="Unassembled WGS sequence"/>
</dbReference>
<evidence type="ECO:0000313" key="3">
    <source>
        <dbReference type="Proteomes" id="UP001159427"/>
    </source>
</evidence>
<keyword evidence="1" id="KW-0238">DNA-binding</keyword>
<keyword evidence="3" id="KW-1185">Reference proteome</keyword>
<comment type="caution">
    <text evidence="2">The sequence shown here is derived from an EMBL/GenBank/DDBJ whole genome shotgun (WGS) entry which is preliminary data.</text>
</comment>
<dbReference type="PANTHER" id="PTHR34605:SF3">
    <property type="entry name" value="P CELL-TYPE AGGLUTINATION PROTEIN MAP4-LIKE-RELATED"/>
    <property type="match status" value="1"/>
</dbReference>
<reference evidence="2 3" key="1">
    <citation type="submission" date="2022-05" db="EMBL/GenBank/DDBJ databases">
        <authorList>
            <consortium name="Genoscope - CEA"/>
            <person name="William W."/>
        </authorList>
    </citation>
    <scope>NUCLEOTIDE SEQUENCE [LARGE SCALE GENOMIC DNA]</scope>
</reference>
<dbReference type="Gene3D" id="1.10.150.130">
    <property type="match status" value="1"/>
</dbReference>
<proteinExistence type="predicted"/>
<evidence type="ECO:0000313" key="2">
    <source>
        <dbReference type="EMBL" id="CAH3029010.1"/>
    </source>
</evidence>
<accession>A0ABN8MHX1</accession>
<dbReference type="SUPFAM" id="SSF47823">
    <property type="entry name" value="lambda integrase-like, N-terminal domain"/>
    <property type="match status" value="1"/>
</dbReference>
<dbReference type="PANTHER" id="PTHR34605">
    <property type="entry name" value="PHAGE_INTEGRASE DOMAIN-CONTAINING PROTEIN"/>
    <property type="match status" value="1"/>
</dbReference>
<evidence type="ECO:0008006" key="4">
    <source>
        <dbReference type="Google" id="ProtNLM"/>
    </source>
</evidence>
<dbReference type="EMBL" id="CALNXI010000546">
    <property type="protein sequence ID" value="CAH3029010.1"/>
    <property type="molecule type" value="Genomic_DNA"/>
</dbReference>